<feature type="domain" description="Amine oxidase" evidence="2">
    <location>
        <begin position="242"/>
        <end position="688"/>
    </location>
</feature>
<dbReference type="Gene3D" id="3.90.660.10">
    <property type="match status" value="1"/>
</dbReference>
<accession>A0AAW0FJ55</accession>
<evidence type="ECO:0000313" key="4">
    <source>
        <dbReference type="Proteomes" id="UP001385951"/>
    </source>
</evidence>
<dbReference type="AlphaFoldDB" id="A0AAW0FJ55"/>
<dbReference type="Proteomes" id="UP001385951">
    <property type="component" value="Unassembled WGS sequence"/>
</dbReference>
<name>A0AAW0FJ55_9APHY</name>
<feature type="compositionally biased region" description="Polar residues" evidence="1">
    <location>
        <begin position="124"/>
        <end position="145"/>
    </location>
</feature>
<evidence type="ECO:0000313" key="3">
    <source>
        <dbReference type="EMBL" id="KAK7681103.1"/>
    </source>
</evidence>
<keyword evidence="4" id="KW-1185">Reference proteome</keyword>
<dbReference type="SUPFAM" id="SSF51905">
    <property type="entry name" value="FAD/NAD(P)-binding domain"/>
    <property type="match status" value="1"/>
</dbReference>
<comment type="caution">
    <text evidence="3">The sequence shown here is derived from an EMBL/GenBank/DDBJ whole genome shotgun (WGS) entry which is preliminary data.</text>
</comment>
<feature type="compositionally biased region" description="Low complexity" evidence="1">
    <location>
        <begin position="32"/>
        <end position="44"/>
    </location>
</feature>
<feature type="compositionally biased region" description="Low complexity" evidence="1">
    <location>
        <begin position="154"/>
        <end position="195"/>
    </location>
</feature>
<dbReference type="EMBL" id="JASBNA010000043">
    <property type="protein sequence ID" value="KAK7681103.1"/>
    <property type="molecule type" value="Genomic_DNA"/>
</dbReference>
<evidence type="ECO:0000256" key="1">
    <source>
        <dbReference type="SAM" id="MobiDB-lite"/>
    </source>
</evidence>
<dbReference type="InterPro" id="IPR050281">
    <property type="entry name" value="Flavin_monoamine_oxidase"/>
</dbReference>
<dbReference type="PANTHER" id="PTHR10742">
    <property type="entry name" value="FLAVIN MONOAMINE OXIDASE"/>
    <property type="match status" value="1"/>
</dbReference>
<dbReference type="Pfam" id="PF01593">
    <property type="entry name" value="Amino_oxidase"/>
    <property type="match status" value="1"/>
</dbReference>
<organism evidence="3 4">
    <name type="scientific">Cerrena zonata</name>
    <dbReference type="NCBI Taxonomy" id="2478898"/>
    <lineage>
        <taxon>Eukaryota</taxon>
        <taxon>Fungi</taxon>
        <taxon>Dikarya</taxon>
        <taxon>Basidiomycota</taxon>
        <taxon>Agaricomycotina</taxon>
        <taxon>Agaricomycetes</taxon>
        <taxon>Polyporales</taxon>
        <taxon>Cerrenaceae</taxon>
        <taxon>Cerrena</taxon>
    </lineage>
</organism>
<dbReference type="PANTHER" id="PTHR10742:SF410">
    <property type="entry name" value="LYSINE-SPECIFIC HISTONE DEMETHYLASE 2"/>
    <property type="match status" value="1"/>
</dbReference>
<evidence type="ECO:0000259" key="2">
    <source>
        <dbReference type="Pfam" id="PF01593"/>
    </source>
</evidence>
<feature type="region of interest" description="Disordered" evidence="1">
    <location>
        <begin position="32"/>
        <end position="203"/>
    </location>
</feature>
<feature type="compositionally biased region" description="Low complexity" evidence="1">
    <location>
        <begin position="84"/>
        <end position="116"/>
    </location>
</feature>
<proteinExistence type="predicted"/>
<dbReference type="InterPro" id="IPR002937">
    <property type="entry name" value="Amino_oxidase"/>
</dbReference>
<reference evidence="3 4" key="1">
    <citation type="submission" date="2022-09" db="EMBL/GenBank/DDBJ databases">
        <authorList>
            <person name="Palmer J.M."/>
        </authorList>
    </citation>
    <scope>NUCLEOTIDE SEQUENCE [LARGE SCALE GENOMIC DNA]</scope>
    <source>
        <strain evidence="3 4">DSM 7382</strain>
    </source>
</reference>
<dbReference type="InterPro" id="IPR036188">
    <property type="entry name" value="FAD/NAD-bd_sf"/>
</dbReference>
<protein>
    <recommendedName>
        <fullName evidence="2">Amine oxidase domain-containing protein</fullName>
    </recommendedName>
</protein>
<gene>
    <name evidence="3" type="ORF">QCA50_015718</name>
</gene>
<dbReference type="GO" id="GO:0016491">
    <property type="term" value="F:oxidoreductase activity"/>
    <property type="evidence" value="ECO:0007669"/>
    <property type="project" value="InterPro"/>
</dbReference>
<dbReference type="SUPFAM" id="SSF54373">
    <property type="entry name" value="FAD-linked reductases, C-terminal domain"/>
    <property type="match status" value="1"/>
</dbReference>
<sequence>MHILYLLDSLYSYPHKRQKSSLLNAGYYFSDSTTSTTPQQSNNQNPPPHTVPNTHTQHSNASPTIDESIYDNEDPYNPLNYSFPPNQNSSQQQLQHEQQTLQPQSNQQAPSSQQHTTIHHSHSLSAPQQLSAPSSVGPSLSQSARASPVRQPLSTSTAAPTTALNTTHTSAELAVPSSSNNNSSSATGHMSASSTLASLPHPLSSSTTASGIVNKSAMAKMERVCNGKMTGKYEVIIIGAGISGIKTAIDLYRGGVNNILILEARDCIGGRLKSVKSENFPHVTYDLGASWFHDALANPLFDKARELGNIDYYFDDGELVYFDKDDKTVPSWKFEHIAEEIICYINLSYLKDPNKPDISLKQICQEYYEKKHDLIDPDRWGKAIATIRIFGELWHGESWDNLSAKFVFDEDGHLGRNVLVKSGYSKVIQNEMNELPDKFETTNIKLNTSVKCIDYSNDIINIHTGNDSFSCDYVVLTLPRSLYSIDDPNDPSYIKWVPELPGDFKKLSHYFESGSLGKVVFEFSECFWSETVDRFYALSKQEPKNPNDPQPWDYPTILINYQANSGVPALVALTQNPLSSTIENFDPKTKNERIWQLFQPVIAQISNAKVPPQPINILHTSWNNDIWARGAYSTSKVGCPDSKTLTNLFAKGLSNKIRFAGSETVDGSANGCAHGGWFSGQREAKYILEDIAKKL</sequence>
<dbReference type="Gene3D" id="3.50.50.60">
    <property type="entry name" value="FAD/NAD(P)-binding domain"/>
    <property type="match status" value="1"/>
</dbReference>